<dbReference type="RefSeq" id="WP_131328379.1">
    <property type="nucleotide sequence ID" value="NZ_CP044016.1"/>
</dbReference>
<dbReference type="OrthoDB" id="9801454at2"/>
<sequence length="416" mass="45711">MEKIKASILTIGDELLIGQVIDTNSAFIAQELNAIGIDIVRRVAVGDAWDEMWKALDEEQTHADIVLITGGLGPTSDDITKPLLCEYFQTELIQNEDALVNLKKIFINRTLAEKQMGQALLPKACTPIPNTRGTAFGMWFERNGKIIISMPGVPFEMKGMITDFIVPKFKQTLQLPTIGYRYLLTGGLGESAINDRIQTFEDQLPKGMGLAYLPDLGKVRLRLTLHGDNLEEVNRVLDEEFAKMKALLPDVIISDNGDSTEVALGKLLKSQNLTVATAESCTAGNIAHIISSVPGASQYLLGGIVAYSNQVKHEILHVKSETLEKFGAVSEETVKEMVQGTLNIVHSDYAIAVSGILGPDGGSDEKPVGTVWIAVGTKEYITTKKFQFRHNRERNMQLTTNHALNMLIQILRHANA</sequence>
<dbReference type="InterPro" id="IPR008135">
    <property type="entry name" value="Competence-induced_CinA"/>
</dbReference>
<dbReference type="AlphaFoldDB" id="A0A5P2G0Y3"/>
<gene>
    <name evidence="3" type="ORF">E0W69_002090</name>
</gene>
<dbReference type="InterPro" id="IPR041424">
    <property type="entry name" value="CinA_KH"/>
</dbReference>
<keyword evidence="4" id="KW-1185">Reference proteome</keyword>
<dbReference type="Pfam" id="PF02464">
    <property type="entry name" value="CinA"/>
    <property type="match status" value="1"/>
</dbReference>
<feature type="domain" description="MoaB/Mog" evidence="2">
    <location>
        <begin position="7"/>
        <end position="172"/>
    </location>
</feature>
<dbReference type="Pfam" id="PF18146">
    <property type="entry name" value="CinA_KH"/>
    <property type="match status" value="1"/>
</dbReference>
<dbReference type="EMBL" id="CP044016">
    <property type="protein sequence ID" value="QES87502.1"/>
    <property type="molecule type" value="Genomic_DNA"/>
</dbReference>
<dbReference type="Gene3D" id="3.90.950.20">
    <property type="entry name" value="CinA-like"/>
    <property type="match status" value="1"/>
</dbReference>
<dbReference type="Pfam" id="PF00994">
    <property type="entry name" value="MoCF_biosynth"/>
    <property type="match status" value="1"/>
</dbReference>
<dbReference type="PIRSF" id="PIRSF006728">
    <property type="entry name" value="CinA"/>
    <property type="match status" value="1"/>
</dbReference>
<dbReference type="Proteomes" id="UP000292424">
    <property type="component" value="Chromosome"/>
</dbReference>
<name>A0A5P2G0Y3_9BACT</name>
<dbReference type="SUPFAM" id="SSF53218">
    <property type="entry name" value="Molybdenum cofactor biosynthesis proteins"/>
    <property type="match status" value="1"/>
</dbReference>
<dbReference type="PANTHER" id="PTHR13939:SF0">
    <property type="entry name" value="NMN AMIDOHYDROLASE-LIKE PROTEIN YFAY"/>
    <property type="match status" value="1"/>
</dbReference>
<dbReference type="InterPro" id="IPR008136">
    <property type="entry name" value="CinA_C"/>
</dbReference>
<evidence type="ECO:0000259" key="2">
    <source>
        <dbReference type="SMART" id="SM00852"/>
    </source>
</evidence>
<dbReference type="Gene3D" id="3.40.980.10">
    <property type="entry name" value="MoaB/Mog-like domain"/>
    <property type="match status" value="1"/>
</dbReference>
<comment type="similarity">
    <text evidence="1">Belongs to the CinA family.</text>
</comment>
<dbReference type="SMART" id="SM00852">
    <property type="entry name" value="MoCF_biosynth"/>
    <property type="match status" value="1"/>
</dbReference>
<organism evidence="3 4">
    <name type="scientific">Rhizosphaericola mali</name>
    <dbReference type="NCBI Taxonomy" id="2545455"/>
    <lineage>
        <taxon>Bacteria</taxon>
        <taxon>Pseudomonadati</taxon>
        <taxon>Bacteroidota</taxon>
        <taxon>Chitinophagia</taxon>
        <taxon>Chitinophagales</taxon>
        <taxon>Chitinophagaceae</taxon>
        <taxon>Rhizosphaericola</taxon>
    </lineage>
</organism>
<dbReference type="SUPFAM" id="SSF142433">
    <property type="entry name" value="CinA-like"/>
    <property type="match status" value="1"/>
</dbReference>
<dbReference type="PANTHER" id="PTHR13939">
    <property type="entry name" value="NICOTINAMIDE-NUCLEOTIDE AMIDOHYDROLASE PNCC"/>
    <property type="match status" value="1"/>
</dbReference>
<dbReference type="InterPro" id="IPR036653">
    <property type="entry name" value="CinA-like_C"/>
</dbReference>
<proteinExistence type="inferred from homology"/>
<reference evidence="3 4" key="1">
    <citation type="submission" date="2019-09" db="EMBL/GenBank/DDBJ databases">
        <title>Complete genome sequence of Arachidicoccus sp. B3-10 isolated from apple orchard soil.</title>
        <authorList>
            <person name="Kim H.S."/>
            <person name="Han K.-I."/>
            <person name="Suh M.K."/>
            <person name="Lee K.C."/>
            <person name="Eom M.K."/>
            <person name="Kim J.-S."/>
            <person name="Kang S.W."/>
            <person name="Sin Y."/>
            <person name="Lee J.-S."/>
        </authorList>
    </citation>
    <scope>NUCLEOTIDE SEQUENCE [LARGE SCALE GENOMIC DNA]</scope>
    <source>
        <strain evidence="3 4">B3-10</strain>
    </source>
</reference>
<dbReference type="InterPro" id="IPR050101">
    <property type="entry name" value="CinA"/>
</dbReference>
<dbReference type="CDD" id="cd00885">
    <property type="entry name" value="cinA"/>
    <property type="match status" value="1"/>
</dbReference>
<protein>
    <recommendedName>
        <fullName evidence="1">CinA-like protein</fullName>
    </recommendedName>
</protein>
<dbReference type="NCBIfam" id="TIGR00199">
    <property type="entry name" value="PncC_domain"/>
    <property type="match status" value="1"/>
</dbReference>
<dbReference type="KEGG" id="arac:E0W69_002090"/>
<dbReference type="HAMAP" id="MF_00226_B">
    <property type="entry name" value="CinA_B"/>
    <property type="match status" value="1"/>
</dbReference>
<evidence type="ECO:0000256" key="1">
    <source>
        <dbReference type="HAMAP-Rule" id="MF_00226"/>
    </source>
</evidence>
<evidence type="ECO:0000313" key="4">
    <source>
        <dbReference type="Proteomes" id="UP000292424"/>
    </source>
</evidence>
<accession>A0A5P2G0Y3</accession>
<evidence type="ECO:0000313" key="3">
    <source>
        <dbReference type="EMBL" id="QES87502.1"/>
    </source>
</evidence>
<dbReference type="NCBIfam" id="TIGR00200">
    <property type="entry name" value="cinA_nterm"/>
    <property type="match status" value="1"/>
</dbReference>
<dbReference type="InterPro" id="IPR036425">
    <property type="entry name" value="MoaB/Mog-like_dom_sf"/>
</dbReference>
<dbReference type="InterPro" id="IPR001453">
    <property type="entry name" value="MoaB/Mog_dom"/>
</dbReference>